<evidence type="ECO:0000256" key="2">
    <source>
        <dbReference type="SAM" id="MobiDB-lite"/>
    </source>
</evidence>
<keyword evidence="1" id="KW-0807">Transducer</keyword>
<dbReference type="AlphaFoldDB" id="A0A7C5RK05"/>
<name>A0A7C5RK05_9BACT</name>
<dbReference type="GO" id="GO:0016020">
    <property type="term" value="C:membrane"/>
    <property type="evidence" value="ECO:0007669"/>
    <property type="project" value="InterPro"/>
</dbReference>
<dbReference type="EMBL" id="DSZY01000017">
    <property type="protein sequence ID" value="HGU40317.1"/>
    <property type="molecule type" value="Genomic_DNA"/>
</dbReference>
<evidence type="ECO:0000313" key="4">
    <source>
        <dbReference type="EMBL" id="HGU40317.1"/>
    </source>
</evidence>
<gene>
    <name evidence="4" type="ORF">ENT77_03865</name>
</gene>
<dbReference type="InterPro" id="IPR004089">
    <property type="entry name" value="MCPsignal_dom"/>
</dbReference>
<evidence type="ECO:0000256" key="1">
    <source>
        <dbReference type="PROSITE-ProRule" id="PRU00284"/>
    </source>
</evidence>
<dbReference type="Gene3D" id="1.10.287.950">
    <property type="entry name" value="Methyl-accepting chemotaxis protein"/>
    <property type="match status" value="1"/>
</dbReference>
<sequence length="239" mass="26984">MENLKNLEAPSESEKENMTGQTLEDEQVTPMDELINIAREVENSSHILDSTVEHFATFFEENRAEVSSVIESIKKFADKVAELEKVLQNIEELVKVFGDFSERISDIADDITVLSINSSVEIHKETIDRNALGKISEMIMILANSVREISKNTKKHLKRVQDIAAELTSNIEGAVGEVTQVHETLKTLESLNKESLKQLEVLVGISKSSRKTVEKLLRTVNILKERVEEIRQSIIQLLD</sequence>
<dbReference type="SUPFAM" id="SSF58104">
    <property type="entry name" value="Methyl-accepting chemotaxis protein (MCP) signaling domain"/>
    <property type="match status" value="2"/>
</dbReference>
<dbReference type="GO" id="GO:0007165">
    <property type="term" value="P:signal transduction"/>
    <property type="evidence" value="ECO:0007669"/>
    <property type="project" value="UniProtKB-KW"/>
</dbReference>
<protein>
    <recommendedName>
        <fullName evidence="3">Methyl-accepting transducer domain-containing protein</fullName>
    </recommendedName>
</protein>
<feature type="domain" description="Methyl-accepting transducer" evidence="3">
    <location>
        <begin position="25"/>
        <end position="238"/>
    </location>
</feature>
<organism evidence="4">
    <name type="scientific">Fervidobacterium thailandense</name>
    <dbReference type="NCBI Taxonomy" id="1008305"/>
    <lineage>
        <taxon>Bacteria</taxon>
        <taxon>Thermotogati</taxon>
        <taxon>Thermotogota</taxon>
        <taxon>Thermotogae</taxon>
        <taxon>Thermotogales</taxon>
        <taxon>Fervidobacteriaceae</taxon>
        <taxon>Fervidobacterium</taxon>
    </lineage>
</organism>
<accession>A0A7C5RK05</accession>
<evidence type="ECO:0000259" key="3">
    <source>
        <dbReference type="PROSITE" id="PS50111"/>
    </source>
</evidence>
<reference evidence="4" key="1">
    <citation type="journal article" date="2020" name="mSystems">
        <title>Genome- and Community-Level Interaction Insights into Carbon Utilization and Element Cycling Functions of Hydrothermarchaeota in Hydrothermal Sediment.</title>
        <authorList>
            <person name="Zhou Z."/>
            <person name="Liu Y."/>
            <person name="Xu W."/>
            <person name="Pan J."/>
            <person name="Luo Z.H."/>
            <person name="Li M."/>
        </authorList>
    </citation>
    <scope>NUCLEOTIDE SEQUENCE [LARGE SCALE GENOMIC DNA]</scope>
    <source>
        <strain evidence="4">SpSt-609</strain>
    </source>
</reference>
<feature type="region of interest" description="Disordered" evidence="2">
    <location>
        <begin position="1"/>
        <end position="22"/>
    </location>
</feature>
<proteinExistence type="predicted"/>
<comment type="caution">
    <text evidence="4">The sequence shown here is derived from an EMBL/GenBank/DDBJ whole genome shotgun (WGS) entry which is preliminary data.</text>
</comment>
<dbReference type="PROSITE" id="PS50111">
    <property type="entry name" value="CHEMOTAXIS_TRANSDUC_2"/>
    <property type="match status" value="1"/>
</dbReference>